<dbReference type="Pfam" id="PF04801">
    <property type="entry name" value="RPC5"/>
    <property type="match status" value="1"/>
</dbReference>
<dbReference type="Proteomes" id="UP000243052">
    <property type="component" value="Chromosome ii"/>
</dbReference>
<accession>A0A120K1G2</accession>
<organism evidence="2 3">
    <name type="scientific">Eremothecium sinecaudum</name>
    <dbReference type="NCBI Taxonomy" id="45286"/>
    <lineage>
        <taxon>Eukaryota</taxon>
        <taxon>Fungi</taxon>
        <taxon>Dikarya</taxon>
        <taxon>Ascomycota</taxon>
        <taxon>Saccharomycotina</taxon>
        <taxon>Saccharomycetes</taxon>
        <taxon>Saccharomycetales</taxon>
        <taxon>Saccharomycetaceae</taxon>
        <taxon>Eremothecium</taxon>
    </lineage>
</organism>
<dbReference type="RefSeq" id="XP_017986346.1">
    <property type="nucleotide sequence ID" value="XM_018130857.1"/>
</dbReference>
<sequence>MEKNLFVVEEFKDDVQENTVNDNVIEHPYGNPANDSSDDPVVEEIAVNLVHGPCPLHVLQYANKPKKLGRRLIDHPPVKEVRYKEKSSLLEMDIPLNTEYFFNTDRAKEEWNDVEVQTLRGVGVQNDGQYVGLMHDGELYLLPVESVAQMRPYFKYIDQSHQQQQRRQDDMSARTGSSGSNGTAPKAQVVTMSVKSSSEANQNRLGGSLLAHRIAEDEQSQEFAWKEDTIDSFMAEIITEEAREPLKPLEDATDYLKKLI</sequence>
<dbReference type="InterPro" id="IPR006886">
    <property type="entry name" value="RNA_pol_III_Rpc5"/>
</dbReference>
<gene>
    <name evidence="2" type="ORF">AW171_hschr21177</name>
</gene>
<keyword evidence="3" id="KW-1185">Reference proteome</keyword>
<proteinExistence type="predicted"/>
<reference evidence="2 3" key="1">
    <citation type="submission" date="2016-01" db="EMBL/GenBank/DDBJ databases">
        <title>Genome sequence of the yeast Holleya sinecauda.</title>
        <authorList>
            <person name="Dietrich F.S."/>
        </authorList>
    </citation>
    <scope>NUCLEOTIDE SEQUENCE [LARGE SCALE GENOMIC DNA]</scope>
    <source>
        <strain evidence="2 3">ATCC 58844</strain>
    </source>
</reference>
<dbReference type="OrthoDB" id="340681at2759"/>
<dbReference type="GO" id="GO:0042797">
    <property type="term" value="P:tRNA transcription by RNA polymerase III"/>
    <property type="evidence" value="ECO:0007669"/>
    <property type="project" value="TreeGrafter"/>
</dbReference>
<evidence type="ECO:0000313" key="2">
    <source>
        <dbReference type="EMBL" id="AMD19350.1"/>
    </source>
</evidence>
<feature type="region of interest" description="Disordered" evidence="1">
    <location>
        <begin position="159"/>
        <end position="188"/>
    </location>
</feature>
<evidence type="ECO:0000313" key="3">
    <source>
        <dbReference type="Proteomes" id="UP000243052"/>
    </source>
</evidence>
<evidence type="ECO:0000256" key="1">
    <source>
        <dbReference type="SAM" id="MobiDB-lite"/>
    </source>
</evidence>
<dbReference type="GeneID" id="28721636"/>
<dbReference type="PANTHER" id="PTHR12069">
    <property type="entry name" value="DNA-DIRECTED RNA POLYMERASES III 80 KDA POLYPEPTIDE RNA POLYMERASE III SUBUNIT 5"/>
    <property type="match status" value="1"/>
</dbReference>
<name>A0A120K1G2_9SACH</name>
<feature type="compositionally biased region" description="Polar residues" evidence="1">
    <location>
        <begin position="174"/>
        <end position="183"/>
    </location>
</feature>
<dbReference type="AlphaFoldDB" id="A0A120K1G2"/>
<dbReference type="STRING" id="45286.A0A120K1G2"/>
<dbReference type="GO" id="GO:0005666">
    <property type="term" value="C:RNA polymerase III complex"/>
    <property type="evidence" value="ECO:0007669"/>
    <property type="project" value="TreeGrafter"/>
</dbReference>
<dbReference type="PANTHER" id="PTHR12069:SF0">
    <property type="entry name" value="DNA-DIRECTED RNA POLYMERASE III SUBUNIT RPC5"/>
    <property type="match status" value="1"/>
</dbReference>
<dbReference type="EMBL" id="CP014242">
    <property type="protein sequence ID" value="AMD19350.1"/>
    <property type="molecule type" value="Genomic_DNA"/>
</dbReference>
<protein>
    <submittedName>
        <fullName evidence="2">HBR449Cp</fullName>
    </submittedName>
</protein>